<name>A0A8S1IQD9_9CHLO</name>
<comment type="caution">
    <text evidence="2">The sequence shown here is derived from an EMBL/GenBank/DDBJ whole genome shotgun (WGS) entry which is preliminary data.</text>
</comment>
<organism evidence="2 3">
    <name type="scientific">Ostreobium quekettii</name>
    <dbReference type="NCBI Taxonomy" id="121088"/>
    <lineage>
        <taxon>Eukaryota</taxon>
        <taxon>Viridiplantae</taxon>
        <taxon>Chlorophyta</taxon>
        <taxon>core chlorophytes</taxon>
        <taxon>Ulvophyceae</taxon>
        <taxon>TCBD clade</taxon>
        <taxon>Bryopsidales</taxon>
        <taxon>Ostreobineae</taxon>
        <taxon>Ostreobiaceae</taxon>
        <taxon>Ostreobium</taxon>
    </lineage>
</organism>
<keyword evidence="3" id="KW-1185">Reference proteome</keyword>
<reference evidence="2" key="1">
    <citation type="submission" date="2020-12" db="EMBL/GenBank/DDBJ databases">
        <authorList>
            <person name="Iha C."/>
        </authorList>
    </citation>
    <scope>NUCLEOTIDE SEQUENCE</scope>
</reference>
<dbReference type="Proteomes" id="UP000708148">
    <property type="component" value="Unassembled WGS sequence"/>
</dbReference>
<feature type="compositionally biased region" description="Low complexity" evidence="1">
    <location>
        <begin position="123"/>
        <end position="135"/>
    </location>
</feature>
<protein>
    <submittedName>
        <fullName evidence="2">Uncharacterized protein</fullName>
    </submittedName>
</protein>
<feature type="region of interest" description="Disordered" evidence="1">
    <location>
        <begin position="306"/>
        <end position="338"/>
    </location>
</feature>
<proteinExistence type="predicted"/>
<gene>
    <name evidence="2" type="ORF">OSTQU699_LOCUS2350</name>
</gene>
<evidence type="ECO:0000256" key="1">
    <source>
        <dbReference type="SAM" id="MobiDB-lite"/>
    </source>
</evidence>
<sequence>MRQRHRRSLQGCAGSRALAALQDGYFIERVAARACACVRVVDRSPFATMTPPVKAAPRGRDPRRPVERRAAQTPNAPGKSSKSDDKKRKERPSVGTSVGASLLSRMSVDPSTLEEETMAGAMSVAASDSVSSPKPKSAKLDGQETLEGFLVANGFSKESATRIQGKLGEYSKPKDIMTMKANLADDLVREELGLSIVEFGLYKALKMDAIEPKVPTSTSGCPTRLHIPANVHRGWQKTIKEVMDMLPVEDSIGSAIPPMWKHFHVLFPKAHQAILKEGADNGVSLESIHVAMGQKLRNMRRTMAKASKEGAAAAKAKGGKEGEGGGEEGAAIGKGGGE</sequence>
<evidence type="ECO:0000313" key="3">
    <source>
        <dbReference type="Proteomes" id="UP000708148"/>
    </source>
</evidence>
<feature type="region of interest" description="Disordered" evidence="1">
    <location>
        <begin position="48"/>
        <end position="140"/>
    </location>
</feature>
<dbReference type="AlphaFoldDB" id="A0A8S1IQD9"/>
<feature type="compositionally biased region" description="Basic and acidic residues" evidence="1">
    <location>
        <begin position="58"/>
        <end position="70"/>
    </location>
</feature>
<accession>A0A8S1IQD9</accession>
<dbReference type="EMBL" id="CAJHUC010000587">
    <property type="protein sequence ID" value="CAD7696989.1"/>
    <property type="molecule type" value="Genomic_DNA"/>
</dbReference>
<evidence type="ECO:0000313" key="2">
    <source>
        <dbReference type="EMBL" id="CAD7696989.1"/>
    </source>
</evidence>